<name>A0AB34KBI6_PRYPA</name>
<dbReference type="EC" id="2.7.11.1" evidence="1"/>
<dbReference type="PANTHER" id="PTHR11042:SF160">
    <property type="entry name" value="EUKARYOTIC TRANSLATION INITIATION FACTOR 2-ALPHA KINASE 1"/>
    <property type="match status" value="1"/>
</dbReference>
<evidence type="ECO:0000313" key="9">
    <source>
        <dbReference type="EMBL" id="KAL1530682.1"/>
    </source>
</evidence>
<dbReference type="GO" id="GO:0005524">
    <property type="term" value="F:ATP binding"/>
    <property type="evidence" value="ECO:0007669"/>
    <property type="project" value="UniProtKB-UniRule"/>
</dbReference>
<sequence length="440" mass="46651">MRRLLRSAPRGTGVIAGGGTLGVALRSADRRGAELPWVDLGSEERLARAEYHAWRRAAPLPPRPPPRPAPHASLALPALSRGGLASRLRQVAAPSRLERDFSPLAPDALLGRGGFGVVVRACSRVDGREYALKLVRLRAAGGGEELCEAACMAGLPPHPNLVRYHSAWVDAGEAIDALPLEVEASEASEASGEASGGEVVFAAGLEELWREHWPEPGREAAAAAAAAEALVIQMEWCEAPTLLHVLREEAAEAARAPCHVRWRWLHGLAEALAVMHAHGWAHLDVKPANVFCYRDGAVKLADFGMAHKIATDDAPVPTACGGTRPYAAPEVSRGLGGCTASDLFSLGVLAIEVLLEFKTLMERSIELGRYISAAEEGRTHDRTLNWDGAAALIHLLLHPDFAARPTAAEVVRMIGAICSREVALAAARAGGGAYSAQLAQ</sequence>
<protein>
    <recommendedName>
        <fullName evidence="1">non-specific serine/threonine protein kinase</fullName>
        <ecNumber evidence="1">2.7.11.1</ecNumber>
    </recommendedName>
</protein>
<dbReference type="Gene3D" id="3.30.200.20">
    <property type="entry name" value="Phosphorylase Kinase, domain 1"/>
    <property type="match status" value="1"/>
</dbReference>
<gene>
    <name evidence="9" type="ORF">AB1Y20_001582</name>
</gene>
<dbReference type="PANTHER" id="PTHR11042">
    <property type="entry name" value="EUKARYOTIC TRANSLATION INITIATION FACTOR 2-ALPHA KINASE EIF2-ALPHA KINASE -RELATED"/>
    <property type="match status" value="1"/>
</dbReference>
<evidence type="ECO:0000256" key="1">
    <source>
        <dbReference type="ARBA" id="ARBA00012513"/>
    </source>
</evidence>
<evidence type="ECO:0000313" key="10">
    <source>
        <dbReference type="Proteomes" id="UP001515480"/>
    </source>
</evidence>
<dbReference type="Pfam" id="PF00069">
    <property type="entry name" value="Pkinase"/>
    <property type="match status" value="1"/>
</dbReference>
<dbReference type="GO" id="GO:0004694">
    <property type="term" value="F:eukaryotic translation initiation factor 2alpha kinase activity"/>
    <property type="evidence" value="ECO:0007669"/>
    <property type="project" value="TreeGrafter"/>
</dbReference>
<evidence type="ECO:0000256" key="7">
    <source>
        <dbReference type="PROSITE-ProRule" id="PRU10141"/>
    </source>
</evidence>
<evidence type="ECO:0000256" key="3">
    <source>
        <dbReference type="ARBA" id="ARBA00022679"/>
    </source>
</evidence>
<keyword evidence="10" id="KW-1185">Reference proteome</keyword>
<proteinExistence type="predicted"/>
<reference evidence="9 10" key="1">
    <citation type="journal article" date="2024" name="Science">
        <title>Giant polyketide synthase enzymes in the biosynthesis of giant marine polyether toxins.</title>
        <authorList>
            <person name="Fallon T.R."/>
            <person name="Shende V.V."/>
            <person name="Wierzbicki I.H."/>
            <person name="Pendleton A.L."/>
            <person name="Watervoot N.F."/>
            <person name="Auber R.P."/>
            <person name="Gonzalez D.J."/>
            <person name="Wisecaver J.H."/>
            <person name="Moore B.S."/>
        </authorList>
    </citation>
    <scope>NUCLEOTIDE SEQUENCE [LARGE SCALE GENOMIC DNA]</scope>
    <source>
        <strain evidence="9 10">12B1</strain>
    </source>
</reference>
<evidence type="ECO:0000256" key="2">
    <source>
        <dbReference type="ARBA" id="ARBA00022527"/>
    </source>
</evidence>
<dbReference type="Gene3D" id="1.10.510.10">
    <property type="entry name" value="Transferase(Phosphotransferase) domain 1"/>
    <property type="match status" value="1"/>
</dbReference>
<evidence type="ECO:0000256" key="4">
    <source>
        <dbReference type="ARBA" id="ARBA00022741"/>
    </source>
</evidence>
<dbReference type="SUPFAM" id="SSF56112">
    <property type="entry name" value="Protein kinase-like (PK-like)"/>
    <property type="match status" value="1"/>
</dbReference>
<dbReference type="InterPro" id="IPR011009">
    <property type="entry name" value="Kinase-like_dom_sf"/>
</dbReference>
<dbReference type="PROSITE" id="PS00107">
    <property type="entry name" value="PROTEIN_KINASE_ATP"/>
    <property type="match status" value="1"/>
</dbReference>
<dbReference type="Proteomes" id="UP001515480">
    <property type="component" value="Unassembled WGS sequence"/>
</dbReference>
<dbReference type="InterPro" id="IPR017441">
    <property type="entry name" value="Protein_kinase_ATP_BS"/>
</dbReference>
<dbReference type="GO" id="GO:0005634">
    <property type="term" value="C:nucleus"/>
    <property type="evidence" value="ECO:0007669"/>
    <property type="project" value="TreeGrafter"/>
</dbReference>
<keyword evidence="2" id="KW-0723">Serine/threonine-protein kinase</keyword>
<dbReference type="GO" id="GO:0005737">
    <property type="term" value="C:cytoplasm"/>
    <property type="evidence" value="ECO:0007669"/>
    <property type="project" value="TreeGrafter"/>
</dbReference>
<keyword evidence="4 7" id="KW-0547">Nucleotide-binding</keyword>
<evidence type="ECO:0000256" key="6">
    <source>
        <dbReference type="ARBA" id="ARBA00022840"/>
    </source>
</evidence>
<keyword evidence="6 7" id="KW-0067">ATP-binding</keyword>
<accession>A0AB34KBI6</accession>
<keyword evidence="3" id="KW-0808">Transferase</keyword>
<evidence type="ECO:0000256" key="5">
    <source>
        <dbReference type="ARBA" id="ARBA00022777"/>
    </source>
</evidence>
<feature type="binding site" evidence="7">
    <location>
        <position position="133"/>
    </location>
    <ligand>
        <name>ATP</name>
        <dbReference type="ChEBI" id="CHEBI:30616"/>
    </ligand>
</feature>
<dbReference type="InterPro" id="IPR050339">
    <property type="entry name" value="CC_SR_Kinase"/>
</dbReference>
<dbReference type="InterPro" id="IPR000719">
    <property type="entry name" value="Prot_kinase_dom"/>
</dbReference>
<comment type="caution">
    <text evidence="9">The sequence shown here is derived from an EMBL/GenBank/DDBJ whole genome shotgun (WGS) entry which is preliminary data.</text>
</comment>
<keyword evidence="5" id="KW-0418">Kinase</keyword>
<dbReference type="EMBL" id="JBGBPQ010000001">
    <property type="protein sequence ID" value="KAL1530682.1"/>
    <property type="molecule type" value="Genomic_DNA"/>
</dbReference>
<organism evidence="9 10">
    <name type="scientific">Prymnesium parvum</name>
    <name type="common">Toxic golden alga</name>
    <dbReference type="NCBI Taxonomy" id="97485"/>
    <lineage>
        <taxon>Eukaryota</taxon>
        <taxon>Haptista</taxon>
        <taxon>Haptophyta</taxon>
        <taxon>Prymnesiophyceae</taxon>
        <taxon>Prymnesiales</taxon>
        <taxon>Prymnesiaceae</taxon>
        <taxon>Prymnesium</taxon>
    </lineage>
</organism>
<evidence type="ECO:0000259" key="8">
    <source>
        <dbReference type="PROSITE" id="PS50011"/>
    </source>
</evidence>
<dbReference type="SMART" id="SM00220">
    <property type="entry name" value="S_TKc"/>
    <property type="match status" value="1"/>
</dbReference>
<feature type="domain" description="Protein kinase" evidence="8">
    <location>
        <begin position="104"/>
        <end position="424"/>
    </location>
</feature>
<dbReference type="AlphaFoldDB" id="A0AB34KBI6"/>
<dbReference type="PROSITE" id="PS50011">
    <property type="entry name" value="PROTEIN_KINASE_DOM"/>
    <property type="match status" value="1"/>
</dbReference>